<feature type="compositionally biased region" description="Basic and acidic residues" evidence="4">
    <location>
        <begin position="308"/>
        <end position="319"/>
    </location>
</feature>
<dbReference type="PANTHER" id="PTHR46037">
    <property type="entry name" value="PROTEIN ENHANCER OF SEVENLESS 2B"/>
    <property type="match status" value="1"/>
</dbReference>
<keyword evidence="1 3" id="KW-0728">SH3 domain</keyword>
<accession>A0A8S3VK56</accession>
<proteinExistence type="predicted"/>
<feature type="region of interest" description="Disordered" evidence="4">
    <location>
        <begin position="1"/>
        <end position="31"/>
    </location>
</feature>
<dbReference type="Proteomes" id="UP000683360">
    <property type="component" value="Unassembled WGS sequence"/>
</dbReference>
<evidence type="ECO:0000256" key="3">
    <source>
        <dbReference type="PROSITE-ProRule" id="PRU00192"/>
    </source>
</evidence>
<organism evidence="6 7">
    <name type="scientific">Mytilus edulis</name>
    <name type="common">Blue mussel</name>
    <dbReference type="NCBI Taxonomy" id="6550"/>
    <lineage>
        <taxon>Eukaryota</taxon>
        <taxon>Metazoa</taxon>
        <taxon>Spiralia</taxon>
        <taxon>Lophotrochozoa</taxon>
        <taxon>Mollusca</taxon>
        <taxon>Bivalvia</taxon>
        <taxon>Autobranchia</taxon>
        <taxon>Pteriomorphia</taxon>
        <taxon>Mytilida</taxon>
        <taxon>Mytiloidea</taxon>
        <taxon>Mytilidae</taxon>
        <taxon>Mytilinae</taxon>
        <taxon>Mytilus</taxon>
    </lineage>
</organism>
<dbReference type="SMART" id="SM00326">
    <property type="entry name" value="SH3"/>
    <property type="match status" value="3"/>
</dbReference>
<feature type="domain" description="SH3" evidence="5">
    <location>
        <begin position="177"/>
        <end position="237"/>
    </location>
</feature>
<dbReference type="OrthoDB" id="9991832at2759"/>
<sequence>MAFLCPSRLGNTNRAKRNRGKEPTHRGRITGSDSVDTIEQVGLDRSDHMYTRSKVDIIQDFSPKAPGEVQVTKGETGRLIHTAKDWLYIEKTNGQTGYVPLSVCRTVKDIDSNTDISCANSVRSSRVSEYSADLSEDNTDIESVVSRNMSPLFQPKPQENSSSGIMDEMDVKPFYKTSHGQYIVLFDFLGLNENDVSVERAELVDVLNIEDPDWSWVRKYDGQEGFVPKTYICPVEPLRKLVRSGGLNKKSGSNTATSQGSTYIQRSGQTRYQNQVSLQNTSTDSFMSSTVSLQSEYDILPKHDSARYGHQNLKEKVPNKADTPISYTPNSHTALTSPNVSSQPKQPDKEPPPYSSIHLKTQKESLIDSVFLEDDNQQDFSDQSLTDVTEIAPSELHSSSHYHRQPLATILSDNSRSSPYFDRRPVGSLEHSDTYAINDINGAKPLLQSQINETTKESYQNPSSVNDSKQFILNDVLESKYGQYTDISSSNIANEVSVKLKPGGDVSDSFKNVTEELAMILKRRQQITDGSISDSSRGTKNSRVSARSSVKSESIKTTRYSSNVNIGGQQSSYMVEYVMKYEYKGQAHGQQNIYVQKGEAIYADLNSQNSSEWIWVHIPRTDQYGYIPASYAEKQTTVVL</sequence>
<feature type="domain" description="SH3" evidence="5">
    <location>
        <begin position="572"/>
        <end position="637"/>
    </location>
</feature>
<dbReference type="AlphaFoldDB" id="A0A8S3VK56"/>
<comment type="caution">
    <text evidence="6">The sequence shown here is derived from an EMBL/GenBank/DDBJ whole genome shotgun (WGS) entry which is preliminary data.</text>
</comment>
<dbReference type="Pfam" id="PF00018">
    <property type="entry name" value="SH3_1"/>
    <property type="match status" value="1"/>
</dbReference>
<keyword evidence="7" id="KW-1185">Reference proteome</keyword>
<evidence type="ECO:0000256" key="1">
    <source>
        <dbReference type="ARBA" id="ARBA00022443"/>
    </source>
</evidence>
<feature type="compositionally biased region" description="Polar residues" evidence="4">
    <location>
        <begin position="250"/>
        <end position="271"/>
    </location>
</feature>
<feature type="region of interest" description="Disordered" evidence="4">
    <location>
        <begin position="308"/>
        <end position="356"/>
    </location>
</feature>
<dbReference type="InterPro" id="IPR001452">
    <property type="entry name" value="SH3_domain"/>
</dbReference>
<gene>
    <name evidence="6" type="ORF">MEDL_69007</name>
</gene>
<dbReference type="InterPro" id="IPR043539">
    <property type="entry name" value="Grb2-like"/>
</dbReference>
<reference evidence="6" key="1">
    <citation type="submission" date="2021-03" db="EMBL/GenBank/DDBJ databases">
        <authorList>
            <person name="Bekaert M."/>
        </authorList>
    </citation>
    <scope>NUCLEOTIDE SEQUENCE</scope>
</reference>
<name>A0A8S3VK56_MYTED</name>
<dbReference type="EMBL" id="CAJPWZ010003331">
    <property type="protein sequence ID" value="CAG2257653.1"/>
    <property type="molecule type" value="Genomic_DNA"/>
</dbReference>
<dbReference type="InterPro" id="IPR036028">
    <property type="entry name" value="SH3-like_dom_sf"/>
</dbReference>
<evidence type="ECO:0000256" key="4">
    <source>
        <dbReference type="SAM" id="MobiDB-lite"/>
    </source>
</evidence>
<dbReference type="Gene3D" id="2.30.30.40">
    <property type="entry name" value="SH3 Domains"/>
    <property type="match status" value="3"/>
</dbReference>
<feature type="region of interest" description="Disordered" evidence="4">
    <location>
        <begin position="246"/>
        <end position="271"/>
    </location>
</feature>
<dbReference type="SUPFAM" id="SSF50044">
    <property type="entry name" value="SH3-domain"/>
    <property type="match status" value="3"/>
</dbReference>
<protein>
    <recommendedName>
        <fullName evidence="5">SH3 domain-containing protein</fullName>
    </recommendedName>
</protein>
<dbReference type="PROSITE" id="PS50002">
    <property type="entry name" value="SH3"/>
    <property type="match status" value="2"/>
</dbReference>
<evidence type="ECO:0000259" key="5">
    <source>
        <dbReference type="PROSITE" id="PS50002"/>
    </source>
</evidence>
<feature type="compositionally biased region" description="Polar residues" evidence="4">
    <location>
        <begin position="325"/>
        <end position="345"/>
    </location>
</feature>
<evidence type="ECO:0000313" key="7">
    <source>
        <dbReference type="Proteomes" id="UP000683360"/>
    </source>
</evidence>
<evidence type="ECO:0000256" key="2">
    <source>
        <dbReference type="ARBA" id="ARBA00022999"/>
    </source>
</evidence>
<feature type="region of interest" description="Disordered" evidence="4">
    <location>
        <begin position="528"/>
        <end position="552"/>
    </location>
</feature>
<evidence type="ECO:0000313" key="6">
    <source>
        <dbReference type="EMBL" id="CAG2257653.1"/>
    </source>
</evidence>
<dbReference type="CDD" id="cd00174">
    <property type="entry name" value="SH3"/>
    <property type="match status" value="2"/>
</dbReference>
<keyword evidence="2" id="KW-0727">SH2 domain</keyword>